<evidence type="ECO:0000256" key="4">
    <source>
        <dbReference type="ARBA" id="ARBA00022679"/>
    </source>
</evidence>
<keyword evidence="12" id="KW-1015">Disulfide bond</keyword>
<dbReference type="EC" id="2.7.11.1" evidence="16"/>
<evidence type="ECO:0000259" key="21">
    <source>
        <dbReference type="PROSITE" id="PS50011"/>
    </source>
</evidence>
<dbReference type="InterPro" id="IPR003609">
    <property type="entry name" value="Pan_app"/>
</dbReference>
<feature type="signal peptide" evidence="20">
    <location>
        <begin position="1"/>
        <end position="24"/>
    </location>
</feature>
<dbReference type="CDD" id="cd00028">
    <property type="entry name" value="B_lectin"/>
    <property type="match status" value="1"/>
</dbReference>
<keyword evidence="4 16" id="KW-0808">Transferase</keyword>
<dbReference type="InterPro" id="IPR008271">
    <property type="entry name" value="Ser/Thr_kinase_AS"/>
</dbReference>
<keyword evidence="6 20" id="KW-0732">Signal</keyword>
<dbReference type="CDD" id="cd14066">
    <property type="entry name" value="STKc_IRAK"/>
    <property type="match status" value="1"/>
</dbReference>
<dbReference type="Pfam" id="PF00954">
    <property type="entry name" value="S_locus_glycop"/>
    <property type="match status" value="1"/>
</dbReference>
<name>A0ABD3BT58_9LAMI</name>
<dbReference type="SMART" id="SM00473">
    <property type="entry name" value="PAN_AP"/>
    <property type="match status" value="1"/>
</dbReference>
<evidence type="ECO:0000256" key="7">
    <source>
        <dbReference type="ARBA" id="ARBA00022741"/>
    </source>
</evidence>
<dbReference type="GO" id="GO:0005524">
    <property type="term" value="F:ATP binding"/>
    <property type="evidence" value="ECO:0007669"/>
    <property type="project" value="UniProtKB-KW"/>
</dbReference>
<keyword evidence="9 16" id="KW-0067">ATP-binding</keyword>
<dbReference type="SMART" id="SM00220">
    <property type="entry name" value="S_TKc"/>
    <property type="match status" value="1"/>
</dbReference>
<evidence type="ECO:0000313" key="26">
    <source>
        <dbReference type="Proteomes" id="UP001632038"/>
    </source>
</evidence>
<comment type="subcellular location">
    <subcellularLocation>
        <location evidence="1">Cell membrane</location>
        <topology evidence="1">Single-pass type I membrane protein</topology>
    </subcellularLocation>
</comment>
<dbReference type="PROSITE" id="PS50948">
    <property type="entry name" value="PAN"/>
    <property type="match status" value="1"/>
</dbReference>
<keyword evidence="5 19" id="KW-0812">Transmembrane</keyword>
<dbReference type="Gene3D" id="3.30.200.20">
    <property type="entry name" value="Phosphorylase Kinase, domain 1"/>
    <property type="match status" value="1"/>
</dbReference>
<dbReference type="SUPFAM" id="SSF51110">
    <property type="entry name" value="alpha-D-mannose-specific plant lectins"/>
    <property type="match status" value="1"/>
</dbReference>
<evidence type="ECO:0000256" key="5">
    <source>
        <dbReference type="ARBA" id="ARBA00022692"/>
    </source>
</evidence>
<dbReference type="Gene3D" id="1.10.510.10">
    <property type="entry name" value="Transferase(Phosphotransferase) domain 1"/>
    <property type="match status" value="1"/>
</dbReference>
<proteinExistence type="inferred from homology"/>
<evidence type="ECO:0000256" key="3">
    <source>
        <dbReference type="ARBA" id="ARBA00022527"/>
    </source>
</evidence>
<feature type="domain" description="Apple" evidence="24">
    <location>
        <begin position="347"/>
        <end position="429"/>
    </location>
</feature>
<evidence type="ECO:0000256" key="10">
    <source>
        <dbReference type="ARBA" id="ARBA00022989"/>
    </source>
</evidence>
<evidence type="ECO:0000256" key="13">
    <source>
        <dbReference type="ARBA" id="ARBA00023180"/>
    </source>
</evidence>
<evidence type="ECO:0000256" key="11">
    <source>
        <dbReference type="ARBA" id="ARBA00023136"/>
    </source>
</evidence>
<dbReference type="CDD" id="cd01098">
    <property type="entry name" value="PAN_AP_plant"/>
    <property type="match status" value="1"/>
</dbReference>
<dbReference type="InterPro" id="IPR036426">
    <property type="entry name" value="Bulb-type_lectin_dom_sf"/>
</dbReference>
<dbReference type="Pfam" id="PF11883">
    <property type="entry name" value="DUF3403"/>
    <property type="match status" value="1"/>
</dbReference>
<comment type="catalytic activity">
    <reaction evidence="15 16">
        <text>L-seryl-[protein] + ATP = O-phospho-L-seryl-[protein] + ADP + H(+)</text>
        <dbReference type="Rhea" id="RHEA:17989"/>
        <dbReference type="Rhea" id="RHEA-COMP:9863"/>
        <dbReference type="Rhea" id="RHEA-COMP:11604"/>
        <dbReference type="ChEBI" id="CHEBI:15378"/>
        <dbReference type="ChEBI" id="CHEBI:29999"/>
        <dbReference type="ChEBI" id="CHEBI:30616"/>
        <dbReference type="ChEBI" id="CHEBI:83421"/>
        <dbReference type="ChEBI" id="CHEBI:456216"/>
        <dbReference type="EC" id="2.7.11.1"/>
    </reaction>
</comment>
<evidence type="ECO:0000256" key="6">
    <source>
        <dbReference type="ARBA" id="ARBA00022729"/>
    </source>
</evidence>
<feature type="chain" id="PRO_5044869940" description="Receptor-like serine/threonine-protein kinase" evidence="20">
    <location>
        <begin position="25"/>
        <end position="829"/>
    </location>
</feature>
<gene>
    <name evidence="25" type="ORF">CASFOL_035560</name>
</gene>
<dbReference type="InterPro" id="IPR000858">
    <property type="entry name" value="S_locus_glycoprot_dom"/>
</dbReference>
<dbReference type="InterPro" id="IPR024171">
    <property type="entry name" value="SRK-like_kinase"/>
</dbReference>
<keyword evidence="7 16" id="KW-0547">Nucleotide-binding</keyword>
<dbReference type="AlphaFoldDB" id="A0ABD3BT58"/>
<dbReference type="InterPro" id="IPR021820">
    <property type="entry name" value="S-locus_recpt_kinase_C"/>
</dbReference>
<dbReference type="InterPro" id="IPR001245">
    <property type="entry name" value="Ser-Thr/Tyr_kinase_cat_dom"/>
</dbReference>
<accession>A0ABD3BT58</accession>
<evidence type="ECO:0000256" key="20">
    <source>
        <dbReference type="SAM" id="SignalP"/>
    </source>
</evidence>
<comment type="caution">
    <text evidence="17">Lacks conserved residue(s) required for the propagation of feature annotation.</text>
</comment>
<keyword evidence="3 16" id="KW-0723">Serine/threonine-protein kinase</keyword>
<keyword evidence="17" id="KW-0245">EGF-like domain</keyword>
<dbReference type="PROSITE" id="PS50026">
    <property type="entry name" value="EGF_3"/>
    <property type="match status" value="1"/>
</dbReference>
<dbReference type="FunFam" id="3.30.200.20:FF:000195">
    <property type="entry name" value="G-type lectin S-receptor-like serine/threonine-protein kinase"/>
    <property type="match status" value="1"/>
</dbReference>
<dbReference type="FunFam" id="1.10.510.10:FF:000060">
    <property type="entry name" value="G-type lectin S-receptor-like serine/threonine-protein kinase"/>
    <property type="match status" value="1"/>
</dbReference>
<dbReference type="Gene3D" id="3.50.4.10">
    <property type="entry name" value="Hepatocyte Growth Factor"/>
    <property type="match status" value="1"/>
</dbReference>
<dbReference type="InterPro" id="IPR001480">
    <property type="entry name" value="Bulb-type_lectin_dom"/>
</dbReference>
<evidence type="ECO:0000313" key="25">
    <source>
        <dbReference type="EMBL" id="KAL3620648.1"/>
    </source>
</evidence>
<dbReference type="PIRSF" id="PIRSF000641">
    <property type="entry name" value="SRK"/>
    <property type="match status" value="1"/>
</dbReference>
<dbReference type="InterPro" id="IPR000719">
    <property type="entry name" value="Prot_kinase_dom"/>
</dbReference>
<dbReference type="Pfam" id="PF07714">
    <property type="entry name" value="PK_Tyr_Ser-Thr"/>
    <property type="match status" value="1"/>
</dbReference>
<keyword evidence="18" id="KW-0175">Coiled coil</keyword>
<keyword evidence="26" id="KW-1185">Reference proteome</keyword>
<dbReference type="FunFam" id="2.90.10.10:FF:000004">
    <property type="entry name" value="G-type lectin S-receptor-like serine/threonine-protein kinase"/>
    <property type="match status" value="1"/>
</dbReference>
<dbReference type="Pfam" id="PF01453">
    <property type="entry name" value="B_lectin"/>
    <property type="match status" value="1"/>
</dbReference>
<keyword evidence="13" id="KW-0325">Glycoprotein</keyword>
<dbReference type="GO" id="GO:0005886">
    <property type="term" value="C:plasma membrane"/>
    <property type="evidence" value="ECO:0007669"/>
    <property type="project" value="UniProtKB-SubCell"/>
</dbReference>
<evidence type="ECO:0000256" key="14">
    <source>
        <dbReference type="ARBA" id="ARBA00047899"/>
    </source>
</evidence>
<feature type="domain" description="Protein kinase" evidence="21">
    <location>
        <begin position="511"/>
        <end position="796"/>
    </location>
</feature>
<keyword evidence="8 16" id="KW-0418">Kinase</keyword>
<dbReference type="InterPro" id="IPR011009">
    <property type="entry name" value="Kinase-like_dom_sf"/>
</dbReference>
<protein>
    <recommendedName>
        <fullName evidence="16">Receptor-like serine/threonine-protein kinase</fullName>
        <ecNumber evidence="16">2.7.11.1</ecNumber>
    </recommendedName>
</protein>
<dbReference type="InterPro" id="IPR000742">
    <property type="entry name" value="EGF"/>
</dbReference>
<dbReference type="SMART" id="SM00108">
    <property type="entry name" value="B_lectin"/>
    <property type="match status" value="1"/>
</dbReference>
<evidence type="ECO:0000256" key="19">
    <source>
        <dbReference type="SAM" id="Phobius"/>
    </source>
</evidence>
<evidence type="ECO:0000256" key="15">
    <source>
        <dbReference type="ARBA" id="ARBA00048679"/>
    </source>
</evidence>
<evidence type="ECO:0000256" key="9">
    <source>
        <dbReference type="ARBA" id="ARBA00022840"/>
    </source>
</evidence>
<reference evidence="26" key="1">
    <citation type="journal article" date="2024" name="IScience">
        <title>Strigolactones Initiate the Formation of Haustorium-like Structures in Castilleja.</title>
        <authorList>
            <person name="Buerger M."/>
            <person name="Peterson D."/>
            <person name="Chory J."/>
        </authorList>
    </citation>
    <scope>NUCLEOTIDE SEQUENCE [LARGE SCALE GENOMIC DNA]</scope>
</reference>
<dbReference type="Proteomes" id="UP001632038">
    <property type="component" value="Unassembled WGS sequence"/>
</dbReference>
<comment type="catalytic activity">
    <reaction evidence="14 16">
        <text>L-threonyl-[protein] + ATP = O-phospho-L-threonyl-[protein] + ADP + H(+)</text>
        <dbReference type="Rhea" id="RHEA:46608"/>
        <dbReference type="Rhea" id="RHEA-COMP:11060"/>
        <dbReference type="Rhea" id="RHEA-COMP:11605"/>
        <dbReference type="ChEBI" id="CHEBI:15378"/>
        <dbReference type="ChEBI" id="CHEBI:30013"/>
        <dbReference type="ChEBI" id="CHEBI:30616"/>
        <dbReference type="ChEBI" id="CHEBI:61977"/>
        <dbReference type="ChEBI" id="CHEBI:456216"/>
        <dbReference type="EC" id="2.7.11.1"/>
    </reaction>
</comment>
<keyword evidence="2" id="KW-1003">Cell membrane</keyword>
<evidence type="ECO:0000256" key="12">
    <source>
        <dbReference type="ARBA" id="ARBA00023157"/>
    </source>
</evidence>
<sequence>MSSSVQCFLHILFTCCLIIHAASAATNDTIDVSYSIRDGVHGETLVSSGGRFELGFFSPVNSTRRYLGIWYSNISVQTVVWVANGLVPLENNSGVLRVTGSGNLTLFNDSNSGVIVWSTNVSRFVQTPTAQLLDSGNLVVKDATANNDDSNNFLWQSFEGVSDSYLPGMGFGWNLVTGVETYIRSWRSNNDPAPGEFTSRLDPTGYPQLFRRRGQTILNRVGPWNGARFSGAIGTRNNPSLRMNSNEVKYMEENEDPSVLTMLKLVPDGVMQRWTWNNQTDSWTINFNLTKDECDRYNLCGPHTSCNSRNSPDSHCRCLDRFVPRNPESWRRGNWSDGCVRRTALSCRGDDVFLRYSGIKLPDARNCSVNGQITLLSDCEAECTRNCSCTAYTVLDIRESVSGCLFYHGELIDIKAMEQGGQDLYVRLASADSGSKGKNRMVLIASLTSVAGIIAVSFSIILFHYRNRKKKKKKKKKETNRREAELRLNNGEENELPFFSLSMITKATDHFSIKNKLGEGGFGPVYKGILENGQEIAVKCLSKTSSQGVDELKNEVILVAKLQHRNLVRLLGCCIERDDKMLVYEFVPNSSLNLILFDQTKSKSLDWRKRFNIINGIAKGLLYLHQDSRLRIIHRDLKASNVLLDADMNPKISDFGLARSFGGNETEAKTRRVVGTYGYMSPEYAIDGLFSVKSDVFSFGVLVLEIVSGKRNRGFNMKDHHLNLLGHAWTLYKEGSSMDLVDASLGDSFDMPQVLRSIQVGLLCVQKRIEDRPNMSSVVFMLGNEVEVPQAKQPGFFTERDVTDEAQSSSGTNAAVSENHVTITLLEGR</sequence>
<feature type="transmembrane region" description="Helical" evidence="19">
    <location>
        <begin position="441"/>
        <end position="465"/>
    </location>
</feature>
<evidence type="ECO:0000256" key="8">
    <source>
        <dbReference type="ARBA" id="ARBA00022777"/>
    </source>
</evidence>
<dbReference type="EMBL" id="JAVIJP010000066">
    <property type="protein sequence ID" value="KAL3620648.1"/>
    <property type="molecule type" value="Genomic_DNA"/>
</dbReference>
<dbReference type="SUPFAM" id="SSF56112">
    <property type="entry name" value="Protein kinase-like (PK-like)"/>
    <property type="match status" value="1"/>
</dbReference>
<dbReference type="PANTHER" id="PTHR27002:SF851">
    <property type="entry name" value="G-TYPE LECTIN S-RECEPTOR-LIKE SERINE_THREONINE-PROTEIN KINASE SD1-1"/>
    <property type="match status" value="1"/>
</dbReference>
<comment type="caution">
    <text evidence="25">The sequence shown here is derived from an EMBL/GenBank/DDBJ whole genome shotgun (WGS) entry which is preliminary data.</text>
</comment>
<dbReference type="PROSITE" id="PS50011">
    <property type="entry name" value="PROTEIN_KINASE_DOM"/>
    <property type="match status" value="1"/>
</dbReference>
<keyword evidence="11 19" id="KW-0472">Membrane</keyword>
<keyword evidence="10 19" id="KW-1133">Transmembrane helix</keyword>
<evidence type="ECO:0000256" key="18">
    <source>
        <dbReference type="SAM" id="Coils"/>
    </source>
</evidence>
<dbReference type="PROSITE" id="PS50927">
    <property type="entry name" value="BULB_LECTIN"/>
    <property type="match status" value="1"/>
</dbReference>
<evidence type="ECO:0000256" key="17">
    <source>
        <dbReference type="PROSITE-ProRule" id="PRU00076"/>
    </source>
</evidence>
<dbReference type="PROSITE" id="PS00108">
    <property type="entry name" value="PROTEIN_KINASE_ST"/>
    <property type="match status" value="1"/>
</dbReference>
<evidence type="ECO:0000259" key="22">
    <source>
        <dbReference type="PROSITE" id="PS50026"/>
    </source>
</evidence>
<feature type="coiled-coil region" evidence="18">
    <location>
        <begin position="467"/>
        <end position="494"/>
    </location>
</feature>
<feature type="domain" description="Bulb-type lectin" evidence="23">
    <location>
        <begin position="30"/>
        <end position="153"/>
    </location>
</feature>
<dbReference type="Pfam" id="PF08276">
    <property type="entry name" value="PAN_2"/>
    <property type="match status" value="1"/>
</dbReference>
<evidence type="ECO:0000259" key="23">
    <source>
        <dbReference type="PROSITE" id="PS50927"/>
    </source>
</evidence>
<feature type="domain" description="EGF-like" evidence="22">
    <location>
        <begin position="290"/>
        <end position="328"/>
    </location>
</feature>
<comment type="similarity">
    <text evidence="16">Belongs to the protein kinase superfamily. Ser/Thr protein kinase family.</text>
</comment>
<evidence type="ECO:0000256" key="16">
    <source>
        <dbReference type="PIRNR" id="PIRNR000641"/>
    </source>
</evidence>
<dbReference type="GO" id="GO:0004674">
    <property type="term" value="F:protein serine/threonine kinase activity"/>
    <property type="evidence" value="ECO:0007669"/>
    <property type="project" value="UniProtKB-KW"/>
</dbReference>
<dbReference type="PANTHER" id="PTHR27002">
    <property type="entry name" value="RECEPTOR-LIKE SERINE/THREONINE-PROTEIN KINASE SD1-8"/>
    <property type="match status" value="1"/>
</dbReference>
<dbReference type="Gene3D" id="2.90.10.10">
    <property type="entry name" value="Bulb-type lectin domain"/>
    <property type="match status" value="1"/>
</dbReference>
<evidence type="ECO:0000259" key="24">
    <source>
        <dbReference type="PROSITE" id="PS50948"/>
    </source>
</evidence>
<evidence type="ECO:0000256" key="1">
    <source>
        <dbReference type="ARBA" id="ARBA00004251"/>
    </source>
</evidence>
<evidence type="ECO:0000256" key="2">
    <source>
        <dbReference type="ARBA" id="ARBA00022475"/>
    </source>
</evidence>
<organism evidence="25 26">
    <name type="scientific">Castilleja foliolosa</name>
    <dbReference type="NCBI Taxonomy" id="1961234"/>
    <lineage>
        <taxon>Eukaryota</taxon>
        <taxon>Viridiplantae</taxon>
        <taxon>Streptophyta</taxon>
        <taxon>Embryophyta</taxon>
        <taxon>Tracheophyta</taxon>
        <taxon>Spermatophyta</taxon>
        <taxon>Magnoliopsida</taxon>
        <taxon>eudicotyledons</taxon>
        <taxon>Gunneridae</taxon>
        <taxon>Pentapetalae</taxon>
        <taxon>asterids</taxon>
        <taxon>lamiids</taxon>
        <taxon>Lamiales</taxon>
        <taxon>Orobanchaceae</taxon>
        <taxon>Pedicularideae</taxon>
        <taxon>Castillejinae</taxon>
        <taxon>Castilleja</taxon>
    </lineage>
</organism>